<evidence type="ECO:0000313" key="1">
    <source>
        <dbReference type="EMBL" id="KAE8365562.1"/>
    </source>
</evidence>
<dbReference type="RefSeq" id="XP_031928643.1">
    <property type="nucleotide sequence ID" value="XM_032066581.1"/>
</dbReference>
<dbReference type="AlphaFoldDB" id="A0A5N7A6W4"/>
<gene>
    <name evidence="1" type="ORF">BDV27DRAFT_126601</name>
</gene>
<accession>A0A5N7A6W4</accession>
<sequence length="73" mass="7989">MDQIRKIRKGNSDLPLSVTFRRASSAEGRPIPPSFGTSASSVSRVWQSCLVLFDLFSFVLGGLVLSRKSFGKV</sequence>
<dbReference type="EMBL" id="ML737628">
    <property type="protein sequence ID" value="KAE8365562.1"/>
    <property type="molecule type" value="Genomic_DNA"/>
</dbReference>
<dbReference type="GeneID" id="43651027"/>
<organism evidence="1 2">
    <name type="scientific">Aspergillus caelatus</name>
    <dbReference type="NCBI Taxonomy" id="61420"/>
    <lineage>
        <taxon>Eukaryota</taxon>
        <taxon>Fungi</taxon>
        <taxon>Dikarya</taxon>
        <taxon>Ascomycota</taxon>
        <taxon>Pezizomycotina</taxon>
        <taxon>Eurotiomycetes</taxon>
        <taxon>Eurotiomycetidae</taxon>
        <taxon>Eurotiales</taxon>
        <taxon>Aspergillaceae</taxon>
        <taxon>Aspergillus</taxon>
        <taxon>Aspergillus subgen. Circumdati</taxon>
    </lineage>
</organism>
<name>A0A5N7A6W4_9EURO</name>
<keyword evidence="2" id="KW-1185">Reference proteome</keyword>
<dbReference type="Proteomes" id="UP000326268">
    <property type="component" value="Unassembled WGS sequence"/>
</dbReference>
<protein>
    <submittedName>
        <fullName evidence="1">Uncharacterized protein</fullName>
    </submittedName>
</protein>
<proteinExistence type="predicted"/>
<evidence type="ECO:0000313" key="2">
    <source>
        <dbReference type="Proteomes" id="UP000326268"/>
    </source>
</evidence>
<reference evidence="1 2" key="1">
    <citation type="submission" date="2019-04" db="EMBL/GenBank/DDBJ databases">
        <title>Friends and foes A comparative genomics studyof 23 Aspergillus species from section Flavi.</title>
        <authorList>
            <consortium name="DOE Joint Genome Institute"/>
            <person name="Kjaerbolling I."/>
            <person name="Vesth T."/>
            <person name="Frisvad J.C."/>
            <person name="Nybo J.L."/>
            <person name="Theobald S."/>
            <person name="Kildgaard S."/>
            <person name="Isbrandt T."/>
            <person name="Kuo A."/>
            <person name="Sato A."/>
            <person name="Lyhne E.K."/>
            <person name="Kogle M.E."/>
            <person name="Wiebenga A."/>
            <person name="Kun R.S."/>
            <person name="Lubbers R.J."/>
            <person name="Makela M.R."/>
            <person name="Barry K."/>
            <person name="Chovatia M."/>
            <person name="Clum A."/>
            <person name="Daum C."/>
            <person name="Haridas S."/>
            <person name="He G."/>
            <person name="LaButti K."/>
            <person name="Lipzen A."/>
            <person name="Mondo S."/>
            <person name="Riley R."/>
            <person name="Salamov A."/>
            <person name="Simmons B.A."/>
            <person name="Magnuson J.K."/>
            <person name="Henrissat B."/>
            <person name="Mortensen U.H."/>
            <person name="Larsen T.O."/>
            <person name="Devries R.P."/>
            <person name="Grigoriev I.V."/>
            <person name="Machida M."/>
            <person name="Baker S.E."/>
            <person name="Andersen M.R."/>
        </authorList>
    </citation>
    <scope>NUCLEOTIDE SEQUENCE [LARGE SCALE GENOMIC DNA]</scope>
    <source>
        <strain evidence="1 2">CBS 763.97</strain>
    </source>
</reference>